<feature type="transmembrane region" description="Helical" evidence="6">
    <location>
        <begin position="225"/>
        <end position="248"/>
    </location>
</feature>
<organism evidence="7 8">
    <name type="scientific">Cichlidogyrus casuarinus</name>
    <dbReference type="NCBI Taxonomy" id="1844966"/>
    <lineage>
        <taxon>Eukaryota</taxon>
        <taxon>Metazoa</taxon>
        <taxon>Spiralia</taxon>
        <taxon>Lophotrochozoa</taxon>
        <taxon>Platyhelminthes</taxon>
        <taxon>Monogenea</taxon>
        <taxon>Monopisthocotylea</taxon>
        <taxon>Dactylogyridea</taxon>
        <taxon>Ancyrocephalidae</taxon>
        <taxon>Cichlidogyrus</taxon>
    </lineage>
</organism>
<name>A0ABD2QI67_9PLAT</name>
<comment type="caution">
    <text evidence="7">The sequence shown here is derived from an EMBL/GenBank/DDBJ whole genome shotgun (WGS) entry which is preliminary data.</text>
</comment>
<feature type="transmembrane region" description="Helical" evidence="6">
    <location>
        <begin position="20"/>
        <end position="38"/>
    </location>
</feature>
<dbReference type="PANTHER" id="PTHR16201:SF34">
    <property type="entry name" value="LYSOSOMAL AMINO ACID TRANSPORTER 1"/>
    <property type="match status" value="1"/>
</dbReference>
<comment type="subcellular location">
    <subcellularLocation>
        <location evidence="1">Membrane</location>
        <topology evidence="1">Multi-pass membrane protein</topology>
    </subcellularLocation>
</comment>
<keyword evidence="2 6" id="KW-0812">Transmembrane</keyword>
<proteinExistence type="inferred from homology"/>
<evidence type="ECO:0000256" key="2">
    <source>
        <dbReference type="ARBA" id="ARBA00022692"/>
    </source>
</evidence>
<keyword evidence="4 6" id="KW-0472">Membrane</keyword>
<evidence type="ECO:0000256" key="1">
    <source>
        <dbReference type="ARBA" id="ARBA00004141"/>
    </source>
</evidence>
<sequence>MPQIIENVKRGIPDEAMSPFLILFWTIGDTLNLTGAILTKQLVLQLVVACISICADLAMGGQFIYYGQKHKRILREEKKALQAQGPIEVEHVSPRHGSFTAPVSLAAFGVGLFTLTSYFNTMQIPPSFRDSNSPIQRQLLAIDDDQLALDYLFPTKLEYVGYVLGWLSTLMYFSSRFPQLYRNWSRKTTDGLSLGLFILACTGNSSYGLQIFLSSSDTRTLIRSLPWILGSMGVLTLDLIILFQFYWYRMPPNEYQLYEDEDGLLHAEPLFGLQTGVEAELAP</sequence>
<feature type="transmembrane region" description="Helical" evidence="6">
    <location>
        <begin position="159"/>
        <end position="179"/>
    </location>
</feature>
<reference evidence="7 8" key="1">
    <citation type="submission" date="2024-11" db="EMBL/GenBank/DDBJ databases">
        <title>Adaptive evolution of stress response genes in parasites aligns with host niche diversity.</title>
        <authorList>
            <person name="Hahn C."/>
            <person name="Resl P."/>
        </authorList>
    </citation>
    <scope>NUCLEOTIDE SEQUENCE [LARGE SCALE GENOMIC DNA]</scope>
    <source>
        <strain evidence="7">EGGRZ-B1_66</strain>
        <tissue evidence="7">Body</tissue>
    </source>
</reference>
<dbReference type="PANTHER" id="PTHR16201">
    <property type="entry name" value="SEVEN TRANSMEMBRANE PROTEIN 1-RELATED"/>
    <property type="match status" value="1"/>
</dbReference>
<dbReference type="SMART" id="SM00679">
    <property type="entry name" value="CTNS"/>
    <property type="match status" value="2"/>
</dbReference>
<dbReference type="InterPro" id="IPR051415">
    <property type="entry name" value="LAAT-1"/>
</dbReference>
<evidence type="ECO:0000256" key="5">
    <source>
        <dbReference type="ARBA" id="ARBA00038039"/>
    </source>
</evidence>
<feature type="transmembrane region" description="Helical" evidence="6">
    <location>
        <begin position="44"/>
        <end position="66"/>
    </location>
</feature>
<keyword evidence="3 6" id="KW-1133">Transmembrane helix</keyword>
<dbReference type="AlphaFoldDB" id="A0ABD2QI67"/>
<accession>A0ABD2QI67</accession>
<dbReference type="Pfam" id="PF04193">
    <property type="entry name" value="PQ-loop"/>
    <property type="match status" value="2"/>
</dbReference>
<evidence type="ECO:0000313" key="7">
    <source>
        <dbReference type="EMBL" id="KAL3319229.1"/>
    </source>
</evidence>
<evidence type="ECO:0000256" key="6">
    <source>
        <dbReference type="SAM" id="Phobius"/>
    </source>
</evidence>
<comment type="similarity">
    <text evidence="5">Belongs to the laat-1 family.</text>
</comment>
<evidence type="ECO:0000256" key="4">
    <source>
        <dbReference type="ARBA" id="ARBA00023136"/>
    </source>
</evidence>
<evidence type="ECO:0000256" key="3">
    <source>
        <dbReference type="ARBA" id="ARBA00022989"/>
    </source>
</evidence>
<feature type="transmembrane region" description="Helical" evidence="6">
    <location>
        <begin position="191"/>
        <end position="213"/>
    </location>
</feature>
<keyword evidence="8" id="KW-1185">Reference proteome</keyword>
<evidence type="ECO:0000313" key="8">
    <source>
        <dbReference type="Proteomes" id="UP001626550"/>
    </source>
</evidence>
<dbReference type="InterPro" id="IPR006603">
    <property type="entry name" value="PQ-loop_rpt"/>
</dbReference>
<dbReference type="Proteomes" id="UP001626550">
    <property type="component" value="Unassembled WGS sequence"/>
</dbReference>
<dbReference type="GO" id="GO:0016020">
    <property type="term" value="C:membrane"/>
    <property type="evidence" value="ECO:0007669"/>
    <property type="project" value="UniProtKB-SubCell"/>
</dbReference>
<gene>
    <name evidence="7" type="primary">PQLC2</name>
    <name evidence="7" type="ORF">Ciccas_002102</name>
</gene>
<protein>
    <submittedName>
        <fullName evidence="7">PQ loop repeat-containing protein 2</fullName>
    </submittedName>
</protein>
<feature type="transmembrane region" description="Helical" evidence="6">
    <location>
        <begin position="99"/>
        <end position="119"/>
    </location>
</feature>
<dbReference type="Gene3D" id="1.20.1280.290">
    <property type="match status" value="2"/>
</dbReference>
<dbReference type="EMBL" id="JBJKFK010000157">
    <property type="protein sequence ID" value="KAL3319229.1"/>
    <property type="molecule type" value="Genomic_DNA"/>
</dbReference>